<dbReference type="EMBL" id="CAKOGP040001858">
    <property type="protein sequence ID" value="CAJ1954139.1"/>
    <property type="molecule type" value="Genomic_DNA"/>
</dbReference>
<gene>
    <name evidence="1" type="ORF">CYCCA115_LOCUS14734</name>
</gene>
<reference evidence="1" key="1">
    <citation type="submission" date="2023-08" db="EMBL/GenBank/DDBJ databases">
        <authorList>
            <person name="Audoor S."/>
            <person name="Bilcke G."/>
        </authorList>
    </citation>
    <scope>NUCLEOTIDE SEQUENCE</scope>
</reference>
<comment type="caution">
    <text evidence="1">The sequence shown here is derived from an EMBL/GenBank/DDBJ whole genome shotgun (WGS) entry which is preliminary data.</text>
</comment>
<protein>
    <submittedName>
        <fullName evidence="1">Uncharacterized protein</fullName>
    </submittedName>
</protein>
<sequence>MQAILAETEMDQTAPLCTEAYAAFARYEAMEATSILEMTLWKGKLTSGWSNHDTTKRQALDRDSCRVVCGSDVILPRIVQFLDIPMGSSA</sequence>
<name>A0AAD2JIK8_9STRA</name>
<proteinExistence type="predicted"/>
<dbReference type="Proteomes" id="UP001295423">
    <property type="component" value="Unassembled WGS sequence"/>
</dbReference>
<accession>A0AAD2JIK8</accession>
<evidence type="ECO:0000313" key="1">
    <source>
        <dbReference type="EMBL" id="CAJ1954139.1"/>
    </source>
</evidence>
<organism evidence="1 2">
    <name type="scientific">Cylindrotheca closterium</name>
    <dbReference type="NCBI Taxonomy" id="2856"/>
    <lineage>
        <taxon>Eukaryota</taxon>
        <taxon>Sar</taxon>
        <taxon>Stramenopiles</taxon>
        <taxon>Ochrophyta</taxon>
        <taxon>Bacillariophyta</taxon>
        <taxon>Bacillariophyceae</taxon>
        <taxon>Bacillariophycidae</taxon>
        <taxon>Bacillariales</taxon>
        <taxon>Bacillariaceae</taxon>
        <taxon>Cylindrotheca</taxon>
    </lineage>
</organism>
<dbReference type="AlphaFoldDB" id="A0AAD2JIK8"/>
<keyword evidence="2" id="KW-1185">Reference proteome</keyword>
<evidence type="ECO:0000313" key="2">
    <source>
        <dbReference type="Proteomes" id="UP001295423"/>
    </source>
</evidence>